<keyword evidence="8 11" id="KW-0472">Membrane</keyword>
<feature type="transmembrane region" description="Helical" evidence="11">
    <location>
        <begin position="50"/>
        <end position="76"/>
    </location>
</feature>
<dbReference type="Pfam" id="PF12019">
    <property type="entry name" value="GspH"/>
    <property type="match status" value="1"/>
</dbReference>
<evidence type="ECO:0000256" key="4">
    <source>
        <dbReference type="ARBA" id="ARBA00022481"/>
    </source>
</evidence>
<evidence type="ECO:0000256" key="11">
    <source>
        <dbReference type="SAM" id="Phobius"/>
    </source>
</evidence>
<evidence type="ECO:0000256" key="10">
    <source>
        <dbReference type="ARBA" id="ARBA00030775"/>
    </source>
</evidence>
<evidence type="ECO:0000256" key="8">
    <source>
        <dbReference type="ARBA" id="ARBA00023136"/>
    </source>
</evidence>
<evidence type="ECO:0000259" key="12">
    <source>
        <dbReference type="Pfam" id="PF12019"/>
    </source>
</evidence>
<evidence type="ECO:0000256" key="2">
    <source>
        <dbReference type="ARBA" id="ARBA00021549"/>
    </source>
</evidence>
<gene>
    <name evidence="13" type="ORF">ACFPM8_12080</name>
</gene>
<keyword evidence="6 11" id="KW-0812">Transmembrane</keyword>
<evidence type="ECO:0000313" key="13">
    <source>
        <dbReference type="EMBL" id="MFC5474692.1"/>
    </source>
</evidence>
<evidence type="ECO:0000256" key="1">
    <source>
        <dbReference type="ARBA" id="ARBA00004377"/>
    </source>
</evidence>
<name>A0ABW0MBS4_9BURK</name>
<organism evidence="13 14">
    <name type="scientific">Paraherbaspirillum soli</name>
    <dbReference type="NCBI Taxonomy" id="631222"/>
    <lineage>
        <taxon>Bacteria</taxon>
        <taxon>Pseudomonadati</taxon>
        <taxon>Pseudomonadota</taxon>
        <taxon>Betaproteobacteria</taxon>
        <taxon>Burkholderiales</taxon>
        <taxon>Oxalobacteraceae</taxon>
        <taxon>Paraherbaspirillum</taxon>
    </lineage>
</organism>
<protein>
    <recommendedName>
        <fullName evidence="2">Type II secretion system protein H</fullName>
    </recommendedName>
    <alternativeName>
        <fullName evidence="10">General secretion pathway protein H</fullName>
    </alternativeName>
</protein>
<keyword evidence="4" id="KW-0488">Methylation</keyword>
<accession>A0ABW0MBS4</accession>
<comment type="subcellular location">
    <subcellularLocation>
        <location evidence="1">Cell inner membrane</location>
        <topology evidence="1">Single-pass membrane protein</topology>
    </subcellularLocation>
</comment>
<dbReference type="InterPro" id="IPR012902">
    <property type="entry name" value="N_methyl_site"/>
</dbReference>
<reference evidence="14" key="1">
    <citation type="journal article" date="2019" name="Int. J. Syst. Evol. Microbiol.">
        <title>The Global Catalogue of Microorganisms (GCM) 10K type strain sequencing project: providing services to taxonomists for standard genome sequencing and annotation.</title>
        <authorList>
            <consortium name="The Broad Institute Genomics Platform"/>
            <consortium name="The Broad Institute Genome Sequencing Center for Infectious Disease"/>
            <person name="Wu L."/>
            <person name="Ma J."/>
        </authorList>
    </citation>
    <scope>NUCLEOTIDE SEQUENCE [LARGE SCALE GENOMIC DNA]</scope>
    <source>
        <strain evidence="14">JCM 17066</strain>
    </source>
</reference>
<dbReference type="Gene3D" id="3.55.40.10">
    <property type="entry name" value="minor pseudopilin epsh domain"/>
    <property type="match status" value="1"/>
</dbReference>
<comment type="caution">
    <text evidence="13">The sequence shown here is derived from an EMBL/GenBank/DDBJ whole genome shotgun (WGS) entry which is preliminary data.</text>
</comment>
<dbReference type="RefSeq" id="WP_378997803.1">
    <property type="nucleotide sequence ID" value="NZ_JBHSMT010000022.1"/>
</dbReference>
<keyword evidence="7 11" id="KW-1133">Transmembrane helix</keyword>
<keyword evidence="14" id="KW-1185">Reference proteome</keyword>
<sequence length="228" mass="23374">MSKNRVAFAKCGGIAIVNSISFDLTQFALTGGICNDRDGPRQRLNQPGSLLRVAGFTLVELLITITVLAILLGVAAPSFQTMVLNQRESAQADGLVNALNYARNTALSQIINIQACPSGTSGSTTCGASWGAGWMIVSQPPTGAATLLQSHPTAANGPVLSAVPIGGTAASSVTFDPRGLATTQANFKVCDSRGAKFARSVQVLPTGFIQSGPTPGLAVWDGSALTCP</sequence>
<dbReference type="EMBL" id="JBHSMT010000022">
    <property type="protein sequence ID" value="MFC5474692.1"/>
    <property type="molecule type" value="Genomic_DNA"/>
</dbReference>
<comment type="similarity">
    <text evidence="9">Belongs to the GSP H family.</text>
</comment>
<evidence type="ECO:0000256" key="9">
    <source>
        <dbReference type="ARBA" id="ARBA00025772"/>
    </source>
</evidence>
<dbReference type="NCBIfam" id="TIGR02532">
    <property type="entry name" value="IV_pilin_GFxxxE"/>
    <property type="match status" value="1"/>
</dbReference>
<keyword evidence="3" id="KW-1003">Cell membrane</keyword>
<dbReference type="Proteomes" id="UP001596045">
    <property type="component" value="Unassembled WGS sequence"/>
</dbReference>
<dbReference type="PROSITE" id="PS00409">
    <property type="entry name" value="PROKAR_NTER_METHYL"/>
    <property type="match status" value="1"/>
</dbReference>
<dbReference type="InterPro" id="IPR022346">
    <property type="entry name" value="T2SS_GspH"/>
</dbReference>
<dbReference type="InterPro" id="IPR045584">
    <property type="entry name" value="Pilin-like"/>
</dbReference>
<evidence type="ECO:0000256" key="3">
    <source>
        <dbReference type="ARBA" id="ARBA00022475"/>
    </source>
</evidence>
<dbReference type="SUPFAM" id="SSF54523">
    <property type="entry name" value="Pili subunits"/>
    <property type="match status" value="1"/>
</dbReference>
<dbReference type="Pfam" id="PF07963">
    <property type="entry name" value="N_methyl"/>
    <property type="match status" value="1"/>
</dbReference>
<evidence type="ECO:0000256" key="7">
    <source>
        <dbReference type="ARBA" id="ARBA00022989"/>
    </source>
</evidence>
<feature type="domain" description="General secretion pathway GspH" evidence="12">
    <location>
        <begin position="91"/>
        <end position="207"/>
    </location>
</feature>
<keyword evidence="5" id="KW-0997">Cell inner membrane</keyword>
<evidence type="ECO:0000313" key="14">
    <source>
        <dbReference type="Proteomes" id="UP001596045"/>
    </source>
</evidence>
<evidence type="ECO:0000256" key="5">
    <source>
        <dbReference type="ARBA" id="ARBA00022519"/>
    </source>
</evidence>
<evidence type="ECO:0000256" key="6">
    <source>
        <dbReference type="ARBA" id="ARBA00022692"/>
    </source>
</evidence>
<proteinExistence type="inferred from homology"/>